<evidence type="ECO:0000259" key="8">
    <source>
        <dbReference type="Pfam" id="PF10484"/>
    </source>
</evidence>
<keyword evidence="10" id="KW-1185">Reference proteome</keyword>
<comment type="similarity">
    <text evidence="2">Belongs to the mitochondrion-specific ribosomal protein mS23 family.</text>
</comment>
<feature type="domain" description="Small ribosomal subunit protein mS23 conserved" evidence="8">
    <location>
        <begin position="13"/>
        <end position="101"/>
    </location>
</feature>
<dbReference type="STRING" id="75743.A0A401P073"/>
<evidence type="ECO:0000256" key="7">
    <source>
        <dbReference type="SAM" id="MobiDB-lite"/>
    </source>
</evidence>
<dbReference type="GO" id="GO:0005840">
    <property type="term" value="C:ribosome"/>
    <property type="evidence" value="ECO:0007669"/>
    <property type="project" value="InterPro"/>
</dbReference>
<dbReference type="GO" id="GO:0006412">
    <property type="term" value="P:translation"/>
    <property type="evidence" value="ECO:0007669"/>
    <property type="project" value="InterPro"/>
</dbReference>
<evidence type="ECO:0000256" key="1">
    <source>
        <dbReference type="ARBA" id="ARBA00004173"/>
    </source>
</evidence>
<comment type="subcellular location">
    <subcellularLocation>
        <location evidence="1">Mitochondrion</location>
    </subcellularLocation>
</comment>
<dbReference type="AlphaFoldDB" id="A0A401P073"/>
<name>A0A401P073_SCYTO</name>
<dbReference type="CDD" id="cd23701">
    <property type="entry name" value="At1g26750"/>
    <property type="match status" value="1"/>
</dbReference>
<dbReference type="OrthoDB" id="10012356at2759"/>
<dbReference type="PANTHER" id="PTHR15925">
    <property type="entry name" value="MITOCHONDRIAL RIBOSOMAL PROTEIN S23"/>
    <property type="match status" value="1"/>
</dbReference>
<evidence type="ECO:0000256" key="5">
    <source>
        <dbReference type="ARBA" id="ARBA00023274"/>
    </source>
</evidence>
<dbReference type="GO" id="GO:0003735">
    <property type="term" value="F:structural constituent of ribosome"/>
    <property type="evidence" value="ECO:0007669"/>
    <property type="project" value="InterPro"/>
</dbReference>
<keyword evidence="5" id="KW-0687">Ribonucleoprotein</keyword>
<gene>
    <name evidence="9" type="ORF">scyTo_0015004</name>
</gene>
<dbReference type="EMBL" id="BFAA01008298">
    <property type="protein sequence ID" value="GCB66504.1"/>
    <property type="molecule type" value="Genomic_DNA"/>
</dbReference>
<dbReference type="Proteomes" id="UP000288216">
    <property type="component" value="Unassembled WGS sequence"/>
</dbReference>
<dbReference type="InterPro" id="IPR059242">
    <property type="entry name" value="mS23_dom"/>
</dbReference>
<evidence type="ECO:0000256" key="4">
    <source>
        <dbReference type="ARBA" id="ARBA00023128"/>
    </source>
</evidence>
<keyword evidence="4" id="KW-0496">Mitochondrion</keyword>
<dbReference type="InterPro" id="IPR019520">
    <property type="entry name" value="Ribosomal_mS23_met"/>
</dbReference>
<dbReference type="PANTHER" id="PTHR15925:SF2">
    <property type="entry name" value="SMALL RIBOSOMAL SUBUNIT PROTEIN MS23"/>
    <property type="match status" value="1"/>
</dbReference>
<keyword evidence="3" id="KW-0689">Ribosomal protein</keyword>
<feature type="region of interest" description="Disordered" evidence="7">
    <location>
        <begin position="126"/>
        <end position="146"/>
    </location>
</feature>
<organism evidence="9 10">
    <name type="scientific">Scyliorhinus torazame</name>
    <name type="common">Cloudy catshark</name>
    <name type="synonym">Catulus torazame</name>
    <dbReference type="NCBI Taxonomy" id="75743"/>
    <lineage>
        <taxon>Eukaryota</taxon>
        <taxon>Metazoa</taxon>
        <taxon>Chordata</taxon>
        <taxon>Craniata</taxon>
        <taxon>Vertebrata</taxon>
        <taxon>Chondrichthyes</taxon>
        <taxon>Elasmobranchii</taxon>
        <taxon>Galeomorphii</taxon>
        <taxon>Galeoidea</taxon>
        <taxon>Carcharhiniformes</taxon>
        <taxon>Scyliorhinidae</taxon>
        <taxon>Scyliorhinus</taxon>
    </lineage>
</organism>
<dbReference type="Pfam" id="PF10484">
    <property type="entry name" value="MRP-S23"/>
    <property type="match status" value="1"/>
</dbReference>
<dbReference type="InterPro" id="IPR023611">
    <property type="entry name" value="mS23_dom_met"/>
</dbReference>
<evidence type="ECO:0000313" key="9">
    <source>
        <dbReference type="EMBL" id="GCB66504.1"/>
    </source>
</evidence>
<evidence type="ECO:0000256" key="2">
    <source>
        <dbReference type="ARBA" id="ARBA00009864"/>
    </source>
</evidence>
<protein>
    <recommendedName>
        <fullName evidence="6">Small ribosomal subunit protein mS23</fullName>
    </recommendedName>
</protein>
<sequence length="146" mass="16682">MKASMPYAFLSLAKVRDLLRSGVMKESEKPCWYDVYAAFPPTREPVYQKQKERFGKVQDPVQAIFYQEDLIRAKFYEVYGNGPRPFELTQSNFVSTCQSFASGGSQDAGKRDPVLDLTLQDLLKGLQEDQEEQAQKEGRLQTQDEA</sequence>
<evidence type="ECO:0000256" key="6">
    <source>
        <dbReference type="ARBA" id="ARBA00035137"/>
    </source>
</evidence>
<dbReference type="GO" id="GO:0005739">
    <property type="term" value="C:mitochondrion"/>
    <property type="evidence" value="ECO:0007669"/>
    <property type="project" value="InterPro"/>
</dbReference>
<proteinExistence type="inferred from homology"/>
<evidence type="ECO:0000256" key="3">
    <source>
        <dbReference type="ARBA" id="ARBA00022980"/>
    </source>
</evidence>
<reference evidence="9 10" key="1">
    <citation type="journal article" date="2018" name="Nat. Ecol. Evol.">
        <title>Shark genomes provide insights into elasmobranch evolution and the origin of vertebrates.</title>
        <authorList>
            <person name="Hara Y"/>
            <person name="Yamaguchi K"/>
            <person name="Onimaru K"/>
            <person name="Kadota M"/>
            <person name="Koyanagi M"/>
            <person name="Keeley SD"/>
            <person name="Tatsumi K"/>
            <person name="Tanaka K"/>
            <person name="Motone F"/>
            <person name="Kageyama Y"/>
            <person name="Nozu R"/>
            <person name="Adachi N"/>
            <person name="Nishimura O"/>
            <person name="Nakagawa R"/>
            <person name="Tanegashima C"/>
            <person name="Kiyatake I"/>
            <person name="Matsumoto R"/>
            <person name="Murakumo K"/>
            <person name="Nishida K"/>
            <person name="Terakita A"/>
            <person name="Kuratani S"/>
            <person name="Sato K"/>
            <person name="Hyodo S Kuraku.S."/>
        </authorList>
    </citation>
    <scope>NUCLEOTIDE SEQUENCE [LARGE SCALE GENOMIC DNA]</scope>
</reference>
<accession>A0A401P073</accession>
<evidence type="ECO:0000313" key="10">
    <source>
        <dbReference type="Proteomes" id="UP000288216"/>
    </source>
</evidence>
<comment type="caution">
    <text evidence="9">The sequence shown here is derived from an EMBL/GenBank/DDBJ whole genome shotgun (WGS) entry which is preliminary data.</text>
</comment>